<organism evidence="6 7">
    <name type="scientific">Compostibacter hankyongensis</name>
    <dbReference type="NCBI Taxonomy" id="1007089"/>
    <lineage>
        <taxon>Bacteria</taxon>
        <taxon>Pseudomonadati</taxon>
        <taxon>Bacteroidota</taxon>
        <taxon>Chitinophagia</taxon>
        <taxon>Chitinophagales</taxon>
        <taxon>Chitinophagaceae</taxon>
        <taxon>Compostibacter</taxon>
    </lineage>
</organism>
<dbReference type="Proteomes" id="UP001501207">
    <property type="component" value="Unassembled WGS sequence"/>
</dbReference>
<feature type="domain" description="Thioredoxin" evidence="5">
    <location>
        <begin position="88"/>
        <end position="226"/>
    </location>
</feature>
<dbReference type="EMBL" id="BAABFN010000006">
    <property type="protein sequence ID" value="GAA4314788.1"/>
    <property type="molecule type" value="Genomic_DNA"/>
</dbReference>
<protein>
    <recommendedName>
        <fullName evidence="5">Thioredoxin domain-containing protein</fullName>
    </recommendedName>
</protein>
<dbReference type="PANTHER" id="PTHR42852">
    <property type="entry name" value="THIOL:DISULFIDE INTERCHANGE PROTEIN DSBE"/>
    <property type="match status" value="1"/>
</dbReference>
<reference evidence="7" key="1">
    <citation type="journal article" date="2019" name="Int. J. Syst. Evol. Microbiol.">
        <title>The Global Catalogue of Microorganisms (GCM) 10K type strain sequencing project: providing services to taxonomists for standard genome sequencing and annotation.</title>
        <authorList>
            <consortium name="The Broad Institute Genomics Platform"/>
            <consortium name="The Broad Institute Genome Sequencing Center for Infectious Disease"/>
            <person name="Wu L."/>
            <person name="Ma J."/>
        </authorList>
    </citation>
    <scope>NUCLEOTIDE SEQUENCE [LARGE SCALE GENOMIC DNA]</scope>
    <source>
        <strain evidence="7">JCM 17664</strain>
    </source>
</reference>
<dbReference type="InterPro" id="IPR000866">
    <property type="entry name" value="AhpC/TSA"/>
</dbReference>
<accession>A0ABP8G0E2</accession>
<keyword evidence="2" id="KW-0201">Cytochrome c-type biogenesis</keyword>
<comment type="caution">
    <text evidence="6">The sequence shown here is derived from an EMBL/GenBank/DDBJ whole genome shotgun (WGS) entry which is preliminary data.</text>
</comment>
<dbReference type="Pfam" id="PF00578">
    <property type="entry name" value="AhpC-TSA"/>
    <property type="match status" value="1"/>
</dbReference>
<dbReference type="Gene3D" id="3.40.30.10">
    <property type="entry name" value="Glutaredoxin"/>
    <property type="match status" value="1"/>
</dbReference>
<sequence length="226" mass="25773">MLRENNDQAALTAALDAAPRTREARVAVYLKFVRTHPDSQASGDALRVIQSEISWRELESLYQGLSEEVRNSKPCRNIPYTIAAGKRTDIGRPAPDFTLADVKGDSVKLSSLRGKYVLLDFWASWCKPCRAENPYILKAYRHFKDRGFTVLGVSRDEDSEKWKAAVREDGMPWQNTIDRQPWEKSVIWLYGVYPIPDNFLIDPSGKIIARDLRGDDLEKKLAEVMN</sequence>
<proteinExistence type="predicted"/>
<evidence type="ECO:0000259" key="5">
    <source>
        <dbReference type="PROSITE" id="PS51352"/>
    </source>
</evidence>
<dbReference type="SUPFAM" id="SSF52833">
    <property type="entry name" value="Thioredoxin-like"/>
    <property type="match status" value="1"/>
</dbReference>
<comment type="subcellular location">
    <subcellularLocation>
        <location evidence="1">Cell envelope</location>
    </subcellularLocation>
</comment>
<name>A0ABP8G0E2_9BACT</name>
<evidence type="ECO:0000313" key="6">
    <source>
        <dbReference type="EMBL" id="GAA4314788.1"/>
    </source>
</evidence>
<dbReference type="CDD" id="cd02966">
    <property type="entry name" value="TlpA_like_family"/>
    <property type="match status" value="1"/>
</dbReference>
<dbReference type="PROSITE" id="PS51352">
    <property type="entry name" value="THIOREDOXIN_2"/>
    <property type="match status" value="1"/>
</dbReference>
<evidence type="ECO:0000256" key="4">
    <source>
        <dbReference type="ARBA" id="ARBA00023284"/>
    </source>
</evidence>
<dbReference type="PANTHER" id="PTHR42852:SF6">
    <property type="entry name" value="THIOL:DISULFIDE INTERCHANGE PROTEIN DSBE"/>
    <property type="match status" value="1"/>
</dbReference>
<evidence type="ECO:0000256" key="2">
    <source>
        <dbReference type="ARBA" id="ARBA00022748"/>
    </source>
</evidence>
<dbReference type="InterPro" id="IPR013766">
    <property type="entry name" value="Thioredoxin_domain"/>
</dbReference>
<evidence type="ECO:0000256" key="1">
    <source>
        <dbReference type="ARBA" id="ARBA00004196"/>
    </source>
</evidence>
<gene>
    <name evidence="6" type="ORF">GCM10023143_25780</name>
</gene>
<keyword evidence="3" id="KW-1015">Disulfide bond</keyword>
<keyword evidence="7" id="KW-1185">Reference proteome</keyword>
<dbReference type="InterPro" id="IPR050553">
    <property type="entry name" value="Thioredoxin_ResA/DsbE_sf"/>
</dbReference>
<keyword evidence="4" id="KW-0676">Redox-active center</keyword>
<evidence type="ECO:0000313" key="7">
    <source>
        <dbReference type="Proteomes" id="UP001501207"/>
    </source>
</evidence>
<evidence type="ECO:0000256" key="3">
    <source>
        <dbReference type="ARBA" id="ARBA00023157"/>
    </source>
</evidence>
<dbReference type="InterPro" id="IPR036249">
    <property type="entry name" value="Thioredoxin-like_sf"/>
</dbReference>